<dbReference type="Proteomes" id="UP000825935">
    <property type="component" value="Chromosome 7"/>
</dbReference>
<dbReference type="Pfam" id="PF06200">
    <property type="entry name" value="tify"/>
    <property type="match status" value="1"/>
</dbReference>
<sequence length="145" mass="15555">MASGTLDLRGELGRSCALSETAQHSIASQLTIFYKGTVRVYDDVSADKAHALMVIAASCSNHRRQTSDENATLIAEDNSNFSSSVLGGGNRDAFTDRRCVSPPDTSKFSGQTVCGSSVTHSSSHFHVHQSDRRPPQLLSKRTQAG</sequence>
<feature type="domain" description="Tify" evidence="3">
    <location>
        <begin position="23"/>
        <end position="58"/>
    </location>
</feature>
<dbReference type="GO" id="GO:0031347">
    <property type="term" value="P:regulation of defense response"/>
    <property type="evidence" value="ECO:0007669"/>
    <property type="project" value="TreeGrafter"/>
</dbReference>
<gene>
    <name evidence="4" type="ORF">KP509_07G033400</name>
</gene>
<dbReference type="GO" id="GO:0009611">
    <property type="term" value="P:response to wounding"/>
    <property type="evidence" value="ECO:0007669"/>
    <property type="project" value="TreeGrafter"/>
</dbReference>
<dbReference type="GO" id="GO:0005634">
    <property type="term" value="C:nucleus"/>
    <property type="evidence" value="ECO:0007669"/>
    <property type="project" value="TreeGrafter"/>
</dbReference>
<evidence type="ECO:0000313" key="5">
    <source>
        <dbReference type="Proteomes" id="UP000825935"/>
    </source>
</evidence>
<evidence type="ECO:0000259" key="3">
    <source>
        <dbReference type="PROSITE" id="PS51320"/>
    </source>
</evidence>
<dbReference type="AlphaFoldDB" id="A0A8T2U8T9"/>
<dbReference type="EMBL" id="CM035412">
    <property type="protein sequence ID" value="KAH7432671.1"/>
    <property type="molecule type" value="Genomic_DNA"/>
</dbReference>
<accession>A0A8T2U8T9</accession>
<dbReference type="InterPro" id="IPR040390">
    <property type="entry name" value="TIFY/JAZ"/>
</dbReference>
<evidence type="ECO:0000256" key="2">
    <source>
        <dbReference type="SAM" id="MobiDB-lite"/>
    </source>
</evidence>
<evidence type="ECO:0000313" key="4">
    <source>
        <dbReference type="EMBL" id="KAH7432671.1"/>
    </source>
</evidence>
<evidence type="ECO:0000256" key="1">
    <source>
        <dbReference type="ARBA" id="ARBA00008614"/>
    </source>
</evidence>
<name>A0A8T2U8T9_CERRI</name>
<reference evidence="4" key="1">
    <citation type="submission" date="2021-08" db="EMBL/GenBank/DDBJ databases">
        <title>WGS assembly of Ceratopteris richardii.</title>
        <authorList>
            <person name="Marchant D.B."/>
            <person name="Chen G."/>
            <person name="Jenkins J."/>
            <person name="Shu S."/>
            <person name="Leebens-Mack J."/>
            <person name="Grimwood J."/>
            <person name="Schmutz J."/>
            <person name="Soltis P."/>
            <person name="Soltis D."/>
            <person name="Chen Z.-H."/>
        </authorList>
    </citation>
    <scope>NUCLEOTIDE SEQUENCE</scope>
    <source>
        <strain evidence="4">Whitten #5841</strain>
        <tissue evidence="4">Leaf</tissue>
    </source>
</reference>
<dbReference type="GO" id="GO:2000022">
    <property type="term" value="P:regulation of jasmonic acid mediated signaling pathway"/>
    <property type="evidence" value="ECO:0007669"/>
    <property type="project" value="TreeGrafter"/>
</dbReference>
<dbReference type="PANTHER" id="PTHR33077:SF61">
    <property type="entry name" value="PROTEIN TIFY 3A-RELATED"/>
    <property type="match status" value="1"/>
</dbReference>
<dbReference type="PROSITE" id="PS51320">
    <property type="entry name" value="TIFY"/>
    <property type="match status" value="1"/>
</dbReference>
<dbReference type="InterPro" id="IPR010399">
    <property type="entry name" value="Tify_dom"/>
</dbReference>
<protein>
    <recommendedName>
        <fullName evidence="3">Tify domain-containing protein</fullName>
    </recommendedName>
</protein>
<dbReference type="OrthoDB" id="649989at2759"/>
<feature type="compositionally biased region" description="Polar residues" evidence="2">
    <location>
        <begin position="103"/>
        <end position="115"/>
    </location>
</feature>
<keyword evidence="5" id="KW-1185">Reference proteome</keyword>
<comment type="caution">
    <text evidence="4">The sequence shown here is derived from an EMBL/GenBank/DDBJ whole genome shotgun (WGS) entry which is preliminary data.</text>
</comment>
<organism evidence="4 5">
    <name type="scientific">Ceratopteris richardii</name>
    <name type="common">Triangle waterfern</name>
    <dbReference type="NCBI Taxonomy" id="49495"/>
    <lineage>
        <taxon>Eukaryota</taxon>
        <taxon>Viridiplantae</taxon>
        <taxon>Streptophyta</taxon>
        <taxon>Embryophyta</taxon>
        <taxon>Tracheophyta</taxon>
        <taxon>Polypodiopsida</taxon>
        <taxon>Polypodiidae</taxon>
        <taxon>Polypodiales</taxon>
        <taxon>Pteridineae</taxon>
        <taxon>Pteridaceae</taxon>
        <taxon>Parkerioideae</taxon>
        <taxon>Ceratopteris</taxon>
    </lineage>
</organism>
<proteinExistence type="inferred from homology"/>
<dbReference type="PANTHER" id="PTHR33077">
    <property type="entry name" value="PROTEIN TIFY 4A-RELATED-RELATED"/>
    <property type="match status" value="1"/>
</dbReference>
<feature type="region of interest" description="Disordered" evidence="2">
    <location>
        <begin position="95"/>
        <end position="145"/>
    </location>
</feature>
<dbReference type="SMART" id="SM00979">
    <property type="entry name" value="TIFY"/>
    <property type="match status" value="1"/>
</dbReference>
<comment type="similarity">
    <text evidence="1">Belongs to the TIFY/JAZ family.</text>
</comment>